<accession>A0A2N0NM23</accession>
<reference evidence="3 4" key="2">
    <citation type="submission" date="2017-09" db="EMBL/GenBank/DDBJ databases">
        <title>Extensive intraspecific genome diversity in a model arbuscular mycorrhizal fungus.</title>
        <authorList>
            <person name="Chen E.C."/>
            <person name="Morin E."/>
            <person name="Beaudet D."/>
            <person name="Noel J."/>
            <person name="Ndikumana S."/>
            <person name="Charron P."/>
            <person name="St-Onge C."/>
            <person name="Giorgi J."/>
            <person name="Grigoriev I.V."/>
            <person name="Roux C."/>
            <person name="Martin F.M."/>
            <person name="Corradi N."/>
        </authorList>
    </citation>
    <scope>NUCLEOTIDE SEQUENCE [LARGE SCALE GENOMIC DNA]</scope>
    <source>
        <strain evidence="3 4">A5</strain>
    </source>
</reference>
<dbReference type="Proteomes" id="UP000232722">
    <property type="component" value="Unassembled WGS sequence"/>
</dbReference>
<organism evidence="3 4">
    <name type="scientific">Rhizophagus irregularis</name>
    <dbReference type="NCBI Taxonomy" id="588596"/>
    <lineage>
        <taxon>Eukaryota</taxon>
        <taxon>Fungi</taxon>
        <taxon>Fungi incertae sedis</taxon>
        <taxon>Mucoromycota</taxon>
        <taxon>Glomeromycotina</taxon>
        <taxon>Glomeromycetes</taxon>
        <taxon>Glomerales</taxon>
        <taxon>Glomeraceae</taxon>
        <taxon>Rhizophagus</taxon>
    </lineage>
</organism>
<dbReference type="VEuPathDB" id="FungiDB:RhiirA1_402594"/>
<dbReference type="EMBL" id="LLXJ01004622">
    <property type="protein sequence ID" value="PKB95609.1"/>
    <property type="molecule type" value="Genomic_DNA"/>
</dbReference>
<dbReference type="AlphaFoldDB" id="A0A2N0NM23"/>
<feature type="region of interest" description="Disordered" evidence="2">
    <location>
        <begin position="1"/>
        <end position="24"/>
    </location>
</feature>
<evidence type="ECO:0000256" key="2">
    <source>
        <dbReference type="SAM" id="MobiDB-lite"/>
    </source>
</evidence>
<feature type="compositionally biased region" description="Basic and acidic residues" evidence="2">
    <location>
        <begin position="1"/>
        <end position="12"/>
    </location>
</feature>
<comment type="caution">
    <text evidence="3">The sequence shown here is derived from an EMBL/GenBank/DDBJ whole genome shotgun (WGS) entry which is preliminary data.</text>
</comment>
<gene>
    <name evidence="3" type="ORF">RhiirA5_385892</name>
</gene>
<evidence type="ECO:0000256" key="1">
    <source>
        <dbReference type="SAM" id="Coils"/>
    </source>
</evidence>
<proteinExistence type="predicted"/>
<sequence length="246" mass="28759">MSQKKHTNENHDNLPPPKRQKKQKHCKNLYEVYVFDQLVQEKYLPVPVKETERTLDEIINFIRYIFAVSICYGMSTSGFEDVTRIRGTQLVSNKKNHLPFALMERMCQPDEIYQRIDCTLIVKEESICKNCAKLQKTMQQIQKRCLTGTNSVKAIHASKEILIEKVNQQRKVIKGQNELIIDLKKRLKEKIEKEKEEVSDNITNIIHTVTKDVINKSIDISTLHPIFQELIRIQTGKPNGTRYHPM</sequence>
<name>A0A2N0NM23_9GLOM</name>
<evidence type="ECO:0000313" key="4">
    <source>
        <dbReference type="Proteomes" id="UP000232722"/>
    </source>
</evidence>
<feature type="coiled-coil region" evidence="1">
    <location>
        <begin position="173"/>
        <end position="208"/>
    </location>
</feature>
<keyword evidence="1" id="KW-0175">Coiled coil</keyword>
<reference evidence="3 4" key="1">
    <citation type="submission" date="2016-04" db="EMBL/GenBank/DDBJ databases">
        <title>Genome analyses suggest a sexual origin of heterokaryosis in a supposedly ancient asexual fungus.</title>
        <authorList>
            <person name="Ropars J."/>
            <person name="Sedzielewska K."/>
            <person name="Noel J."/>
            <person name="Charron P."/>
            <person name="Farinelli L."/>
            <person name="Marton T."/>
            <person name="Kruger M."/>
            <person name="Pelin A."/>
            <person name="Brachmann A."/>
            <person name="Corradi N."/>
        </authorList>
    </citation>
    <scope>NUCLEOTIDE SEQUENCE [LARGE SCALE GENOMIC DNA]</scope>
    <source>
        <strain evidence="3 4">A5</strain>
    </source>
</reference>
<protein>
    <submittedName>
        <fullName evidence="3">Uncharacterized protein</fullName>
    </submittedName>
</protein>
<evidence type="ECO:0000313" key="3">
    <source>
        <dbReference type="EMBL" id="PKB95609.1"/>
    </source>
</evidence>